<dbReference type="STRING" id="1486262.TM49_17565"/>
<dbReference type="HOGENOM" id="CLU_2735262_0_0_5"/>
<name>A0A0D5LS93_MAREN</name>
<dbReference type="EMBL" id="CP010803">
    <property type="protein sequence ID" value="AJY47069.1"/>
    <property type="molecule type" value="Genomic_DNA"/>
</dbReference>
<accession>A0A0D5LS93</accession>
<dbReference type="RefSeq" id="WP_045683157.1">
    <property type="nucleotide sequence ID" value="NZ_CP010803.1"/>
</dbReference>
<gene>
    <name evidence="1" type="ORF">TM49_17565</name>
</gene>
<reference evidence="1 2" key="1">
    <citation type="journal article" date="2015" name="Genome Announc.">
        <title>Complete genome sequence of Martelella endophytica YC6887, which has antifungal activity associated with a halophyte.</title>
        <authorList>
            <person name="Khan A."/>
            <person name="Khan H."/>
            <person name="Chung E.J."/>
            <person name="Hossain M.T."/>
            <person name="Chung Y.R."/>
        </authorList>
    </citation>
    <scope>NUCLEOTIDE SEQUENCE [LARGE SCALE GENOMIC DNA]</scope>
    <source>
        <strain evidence="1">YC6887</strain>
    </source>
</reference>
<evidence type="ECO:0000313" key="1">
    <source>
        <dbReference type="EMBL" id="AJY47069.1"/>
    </source>
</evidence>
<keyword evidence="2" id="KW-1185">Reference proteome</keyword>
<dbReference type="Proteomes" id="UP000032611">
    <property type="component" value="Chromosome"/>
</dbReference>
<dbReference type="PATRIC" id="fig|1486262.3.peg.3635"/>
<dbReference type="AlphaFoldDB" id="A0A0D5LS93"/>
<dbReference type="KEGG" id="mey:TM49_17565"/>
<sequence>MTGCTVCAVRLIERNKALSEHLGGREEFVAGYQKIKRIGRGSILGAAMAGTCFGLWLSERIIQALRVLNGG</sequence>
<organism evidence="1 2">
    <name type="scientific">Martelella endophytica</name>
    <dbReference type="NCBI Taxonomy" id="1486262"/>
    <lineage>
        <taxon>Bacteria</taxon>
        <taxon>Pseudomonadati</taxon>
        <taxon>Pseudomonadota</taxon>
        <taxon>Alphaproteobacteria</taxon>
        <taxon>Hyphomicrobiales</taxon>
        <taxon>Aurantimonadaceae</taxon>
        <taxon>Martelella</taxon>
    </lineage>
</organism>
<protein>
    <submittedName>
        <fullName evidence="1">Uncharacterized protein</fullName>
    </submittedName>
</protein>
<dbReference type="OrthoDB" id="9784388at2"/>
<evidence type="ECO:0000313" key="2">
    <source>
        <dbReference type="Proteomes" id="UP000032611"/>
    </source>
</evidence>
<proteinExistence type="predicted"/>